<name>A0A4R3MJV2_9FIRM</name>
<sequence>MLSIKLKENTRYVIHRDENEDTFNISEDKHIGYSQKISKENINFIRNLSLYNIESLKKDYNLVWIDNDKAIEVDKNKKSEKLVEFESDSIFWVRNFIGVMKLRDENQNTLLIEIGTRFDKENKYNFLQAMLESYFSGGIQKSPSVPKEDNNILDILLMHIYATYLKSAYRKGLLKTYQTKRYNEYNLKGNIDFSRHMKVNTPFMGKVAYNKREYSYDNPIMWLVLKAHNYINAQNSQIWKSIYERDVTIKDAIRVINENTPSYSSTMNLINNPEVNKKVNHPYYKEYEELRKISLDIIKRNGLSVYGNETDQVSGILVYVPDLWEKFLYNEVFSKTKINTKEQKKIYVLKKENGMQILPNYIDFFVECNDKKYIFDAKYSTRWNKGNYDSEAIRQIINYVHLKDASAAGIICPNNDNESIEESKWKLNSDIRKTPLKVLKLDVPESTDDKLYNNFKKELIDSCNALEQKIKEFLSS</sequence>
<dbReference type="PANTHER" id="PTHR38733:SF1">
    <property type="entry name" value="TYPE IV METHYL-DIRECTED RESTRICTION ENZYME ECOKMCRBC"/>
    <property type="match status" value="1"/>
</dbReference>
<evidence type="ECO:0000313" key="1">
    <source>
        <dbReference type="EMBL" id="TCT14535.1"/>
    </source>
</evidence>
<comment type="caution">
    <text evidence="1">The sequence shown here is derived from an EMBL/GenBank/DDBJ whole genome shotgun (WGS) entry which is preliminary data.</text>
</comment>
<accession>A0A4R3MJV2</accession>
<proteinExistence type="predicted"/>
<dbReference type="InterPro" id="IPR019292">
    <property type="entry name" value="McrC"/>
</dbReference>
<dbReference type="Pfam" id="PF10117">
    <property type="entry name" value="McrBC"/>
    <property type="match status" value="1"/>
</dbReference>
<keyword evidence="2" id="KW-1185">Reference proteome</keyword>
<organism evidence="1 2">
    <name type="scientific">Natranaerovirga pectinivora</name>
    <dbReference type="NCBI Taxonomy" id="682400"/>
    <lineage>
        <taxon>Bacteria</taxon>
        <taxon>Bacillati</taxon>
        <taxon>Bacillota</taxon>
        <taxon>Clostridia</taxon>
        <taxon>Lachnospirales</taxon>
        <taxon>Natranaerovirgaceae</taxon>
        <taxon>Natranaerovirga</taxon>
    </lineage>
</organism>
<evidence type="ECO:0000313" key="2">
    <source>
        <dbReference type="Proteomes" id="UP000294902"/>
    </source>
</evidence>
<gene>
    <name evidence="1" type="ORF">EDC18_10516</name>
</gene>
<protein>
    <submittedName>
        <fullName evidence="1">McrBC 5-methylcytosine restriction system component</fullName>
    </submittedName>
</protein>
<dbReference type="AlphaFoldDB" id="A0A4R3MJV2"/>
<dbReference type="OrthoDB" id="307209at2"/>
<reference evidence="1 2" key="1">
    <citation type="submission" date="2019-03" db="EMBL/GenBank/DDBJ databases">
        <title>Genomic Encyclopedia of Type Strains, Phase IV (KMG-IV): sequencing the most valuable type-strain genomes for metagenomic binning, comparative biology and taxonomic classification.</title>
        <authorList>
            <person name="Goeker M."/>
        </authorList>
    </citation>
    <scope>NUCLEOTIDE SEQUENCE [LARGE SCALE GENOMIC DNA]</scope>
    <source>
        <strain evidence="1 2">DSM 24629</strain>
    </source>
</reference>
<dbReference type="RefSeq" id="WP_132252101.1">
    <property type="nucleotide sequence ID" value="NZ_SMAL01000005.1"/>
</dbReference>
<dbReference type="PANTHER" id="PTHR38733">
    <property type="entry name" value="PROTEIN MCRC"/>
    <property type="match status" value="1"/>
</dbReference>
<dbReference type="EMBL" id="SMAL01000005">
    <property type="protein sequence ID" value="TCT14535.1"/>
    <property type="molecule type" value="Genomic_DNA"/>
</dbReference>
<dbReference type="Proteomes" id="UP000294902">
    <property type="component" value="Unassembled WGS sequence"/>
</dbReference>